<evidence type="ECO:0000313" key="13">
    <source>
        <dbReference type="EMBL" id="EMY13622.1"/>
    </source>
</evidence>
<dbReference type="CDD" id="cd01060">
    <property type="entry name" value="Membrane-FADS-like"/>
    <property type="match status" value="1"/>
</dbReference>
<dbReference type="EMBL" id="AHMI02000227">
    <property type="protein sequence ID" value="EMY13622.1"/>
    <property type="molecule type" value="Genomic_DNA"/>
</dbReference>
<dbReference type="GO" id="GO:0016020">
    <property type="term" value="C:membrane"/>
    <property type="evidence" value="ECO:0007669"/>
    <property type="project" value="UniProtKB-SubCell"/>
</dbReference>
<comment type="subcellular location">
    <subcellularLocation>
        <location evidence="1">Membrane</location>
        <topology evidence="1">Multi-pass membrane protein</topology>
    </subcellularLocation>
</comment>
<keyword evidence="9 12" id="KW-0472">Membrane</keyword>
<keyword evidence="4 12" id="KW-0812">Transmembrane</keyword>
<protein>
    <submittedName>
        <fullName evidence="13">Stearoyl-CoA 9-desaturase domain protein</fullName>
    </submittedName>
</protein>
<accession>N1U3M1</accession>
<dbReference type="GO" id="GO:0016717">
    <property type="term" value="F:oxidoreductase activity, acting on paired donors, with oxidation of a pair of donors resulting in the reduction of molecular oxygen to two molecules of water"/>
    <property type="evidence" value="ECO:0007669"/>
    <property type="project" value="InterPro"/>
</dbReference>
<feature type="transmembrane region" description="Helical" evidence="12">
    <location>
        <begin position="38"/>
        <end position="55"/>
    </location>
</feature>
<evidence type="ECO:0000256" key="3">
    <source>
        <dbReference type="ARBA" id="ARBA00022516"/>
    </source>
</evidence>
<feature type="transmembrane region" description="Helical" evidence="12">
    <location>
        <begin position="61"/>
        <end position="85"/>
    </location>
</feature>
<feature type="region of interest" description="Disordered" evidence="11">
    <location>
        <begin position="174"/>
        <end position="195"/>
    </location>
</feature>
<keyword evidence="3" id="KW-0444">Lipid biosynthesis</keyword>
<keyword evidence="10" id="KW-0275">Fatty acid biosynthesis</keyword>
<evidence type="ECO:0000256" key="2">
    <source>
        <dbReference type="ARBA" id="ARBA00008749"/>
    </source>
</evidence>
<organism evidence="13 14">
    <name type="scientific">Leptospira weilii str. Ecochallenge</name>
    <dbReference type="NCBI Taxonomy" id="1049986"/>
    <lineage>
        <taxon>Bacteria</taxon>
        <taxon>Pseudomonadati</taxon>
        <taxon>Spirochaetota</taxon>
        <taxon>Spirochaetia</taxon>
        <taxon>Leptospirales</taxon>
        <taxon>Leptospiraceae</taxon>
        <taxon>Leptospira</taxon>
    </lineage>
</organism>
<name>N1U3M1_9LEPT</name>
<evidence type="ECO:0000256" key="9">
    <source>
        <dbReference type="ARBA" id="ARBA00023136"/>
    </source>
</evidence>
<proteinExistence type="inferred from homology"/>
<comment type="similarity">
    <text evidence="2">Belongs to the fatty acid desaturase type 2 family.</text>
</comment>
<evidence type="ECO:0000256" key="11">
    <source>
        <dbReference type="SAM" id="MobiDB-lite"/>
    </source>
</evidence>
<evidence type="ECO:0000256" key="4">
    <source>
        <dbReference type="ARBA" id="ARBA00022692"/>
    </source>
</evidence>
<keyword evidence="5" id="KW-0276">Fatty acid metabolism</keyword>
<evidence type="ECO:0000256" key="7">
    <source>
        <dbReference type="ARBA" id="ARBA00023002"/>
    </source>
</evidence>
<keyword evidence="8" id="KW-0443">Lipid metabolism</keyword>
<keyword evidence="6 12" id="KW-1133">Transmembrane helix</keyword>
<dbReference type="InterPro" id="IPR015876">
    <property type="entry name" value="Acyl-CoA_DS"/>
</dbReference>
<sequence>MENRAQLRGNLRQKSECRKEFRGNYPEWPAIDRLSDSWTFRLFCGTLYTLFYLYFVPEGQYGWYLLLPIHWVMGPLHGAIVNWCGHMYGYRNHKKNPDNSKNTLFVDFMIAGELYQNNHHAHPNSPNFAFRWFELDLTYQIMKVLHLLKIIKIQRAIWTEKGKKRFADPTFLSKQHPLLQPPRNASFPIPRSRSS</sequence>
<evidence type="ECO:0000256" key="10">
    <source>
        <dbReference type="ARBA" id="ARBA00023160"/>
    </source>
</evidence>
<evidence type="ECO:0000313" key="14">
    <source>
        <dbReference type="Proteomes" id="UP000012249"/>
    </source>
</evidence>
<keyword evidence="7" id="KW-0560">Oxidoreductase</keyword>
<comment type="caution">
    <text evidence="13">The sequence shown here is derived from an EMBL/GenBank/DDBJ whole genome shotgun (WGS) entry which is preliminary data.</text>
</comment>
<reference evidence="13 14" key="1">
    <citation type="submission" date="2013-02" db="EMBL/GenBank/DDBJ databases">
        <authorList>
            <person name="Harkins D.M."/>
            <person name="Durkin A.S."/>
            <person name="Brinkac L.M."/>
            <person name="Haft D.H."/>
            <person name="Selengut J.D."/>
            <person name="Sanka R."/>
            <person name="DePew J."/>
            <person name="Purushe J."/>
            <person name="Haake D.A."/>
            <person name="Matsunaga J."/>
            <person name="Vinetz J.M."/>
            <person name="Sutton G.G."/>
            <person name="Nierman W.C."/>
            <person name="Fouts D.E."/>
        </authorList>
    </citation>
    <scope>NUCLEOTIDE SEQUENCE [LARGE SCALE GENOMIC DNA]</scope>
    <source>
        <strain evidence="13 14">Ecochallenge</strain>
    </source>
</reference>
<dbReference type="Proteomes" id="UP000012249">
    <property type="component" value="Unassembled WGS sequence"/>
</dbReference>
<evidence type="ECO:0000256" key="1">
    <source>
        <dbReference type="ARBA" id="ARBA00004141"/>
    </source>
</evidence>
<evidence type="ECO:0000256" key="6">
    <source>
        <dbReference type="ARBA" id="ARBA00022989"/>
    </source>
</evidence>
<gene>
    <name evidence="13" type="ORF">LEP1GSC043_4733</name>
</gene>
<evidence type="ECO:0000256" key="5">
    <source>
        <dbReference type="ARBA" id="ARBA00022832"/>
    </source>
</evidence>
<evidence type="ECO:0000256" key="12">
    <source>
        <dbReference type="SAM" id="Phobius"/>
    </source>
</evidence>
<dbReference type="GO" id="GO:0006633">
    <property type="term" value="P:fatty acid biosynthetic process"/>
    <property type="evidence" value="ECO:0007669"/>
    <property type="project" value="UniProtKB-KW"/>
</dbReference>
<dbReference type="PANTHER" id="PTHR11351">
    <property type="entry name" value="ACYL-COA DESATURASE"/>
    <property type="match status" value="1"/>
</dbReference>
<dbReference type="AlphaFoldDB" id="N1U3M1"/>
<dbReference type="PANTHER" id="PTHR11351:SF31">
    <property type="entry name" value="DESATURASE 1, ISOFORM A-RELATED"/>
    <property type="match status" value="1"/>
</dbReference>
<evidence type="ECO:0000256" key="8">
    <source>
        <dbReference type="ARBA" id="ARBA00023098"/>
    </source>
</evidence>